<dbReference type="PANTHER" id="PTHR43163">
    <property type="entry name" value="DIPEPTIDE TRANSPORT SYSTEM PERMEASE PROTEIN DPPB-RELATED"/>
    <property type="match status" value="1"/>
</dbReference>
<keyword evidence="2 7" id="KW-0813">Transport</keyword>
<keyword evidence="3" id="KW-1003">Cell membrane</keyword>
<evidence type="ECO:0000256" key="5">
    <source>
        <dbReference type="ARBA" id="ARBA00022989"/>
    </source>
</evidence>
<dbReference type="STRING" id="1123269.NX02_15730"/>
<dbReference type="Pfam" id="PF00528">
    <property type="entry name" value="BPD_transp_1"/>
    <property type="match status" value="1"/>
</dbReference>
<evidence type="ECO:0000256" key="1">
    <source>
        <dbReference type="ARBA" id="ARBA00004651"/>
    </source>
</evidence>
<proteinExistence type="inferred from homology"/>
<feature type="transmembrane region" description="Helical" evidence="7">
    <location>
        <begin position="281"/>
        <end position="307"/>
    </location>
</feature>
<sequence length="313" mass="33192">MTAYAIRRILLALPVMAVVTILVFALLYFAPGDPALVIAGDNATAADIARIRHTLQLDQPPVTRFLAWAGRLLQGDFGTSIYTGEPVARMIAQRAGATLSLMALATTFAVVIGLALGILAAQRRGGGWDRFLAGYATLGFSLPPFVMAYILAFIFAATLHWLPVQGFKPISSGLGGFLTTAILPALSLGIVFSALVANVTRGSMLETLEQDYIRTAVAKGVGRPAILFRHALRNAAIPIVTVIGSGVPVLIGGTVVVEGIFVVPGIGGLTVDAILHRDYPVIQAVVLMSSLVYVLVNLLVDLSYTLLDPRIRY</sequence>
<organism evidence="9 10">
    <name type="scientific">Sphingomonas sanxanigenens DSM 19645 = NX02</name>
    <dbReference type="NCBI Taxonomy" id="1123269"/>
    <lineage>
        <taxon>Bacteria</taxon>
        <taxon>Pseudomonadati</taxon>
        <taxon>Pseudomonadota</taxon>
        <taxon>Alphaproteobacteria</taxon>
        <taxon>Sphingomonadales</taxon>
        <taxon>Sphingomonadaceae</taxon>
        <taxon>Sphingomonas</taxon>
    </lineage>
</organism>
<keyword evidence="5 7" id="KW-1133">Transmembrane helix</keyword>
<name>W0ACL1_9SPHN</name>
<gene>
    <name evidence="9" type="ORF">NX02_15730</name>
</gene>
<evidence type="ECO:0000256" key="7">
    <source>
        <dbReference type="RuleBase" id="RU363032"/>
    </source>
</evidence>
<comment type="subcellular location">
    <subcellularLocation>
        <location evidence="1 7">Cell membrane</location>
        <topology evidence="1 7">Multi-pass membrane protein</topology>
    </subcellularLocation>
</comment>
<feature type="transmembrane region" description="Helical" evidence="7">
    <location>
        <begin position="132"/>
        <end position="162"/>
    </location>
</feature>
<feature type="transmembrane region" description="Helical" evidence="7">
    <location>
        <begin position="235"/>
        <end position="261"/>
    </location>
</feature>
<feature type="transmembrane region" description="Helical" evidence="7">
    <location>
        <begin position="99"/>
        <end position="120"/>
    </location>
</feature>
<evidence type="ECO:0000256" key="6">
    <source>
        <dbReference type="ARBA" id="ARBA00023136"/>
    </source>
</evidence>
<dbReference type="Gene3D" id="1.10.3720.10">
    <property type="entry name" value="MetI-like"/>
    <property type="match status" value="1"/>
</dbReference>
<dbReference type="OrthoDB" id="9807402at2"/>
<dbReference type="SUPFAM" id="SSF161098">
    <property type="entry name" value="MetI-like"/>
    <property type="match status" value="1"/>
</dbReference>
<keyword evidence="6 7" id="KW-0472">Membrane</keyword>
<feature type="transmembrane region" description="Helical" evidence="7">
    <location>
        <begin position="174"/>
        <end position="197"/>
    </location>
</feature>
<feature type="transmembrane region" description="Helical" evidence="7">
    <location>
        <begin position="9"/>
        <end position="30"/>
    </location>
</feature>
<dbReference type="InterPro" id="IPR000515">
    <property type="entry name" value="MetI-like"/>
</dbReference>
<reference evidence="9 10" key="1">
    <citation type="submission" date="2013-07" db="EMBL/GenBank/DDBJ databases">
        <title>Completed genome of Sphingomonas sanxanigenens NX02.</title>
        <authorList>
            <person name="Ma T."/>
            <person name="Huang H."/>
            <person name="Wu M."/>
            <person name="Li X."/>
            <person name="Li G."/>
        </authorList>
    </citation>
    <scope>NUCLEOTIDE SEQUENCE [LARGE SCALE GENOMIC DNA]</scope>
    <source>
        <strain evidence="9 10">NX02</strain>
    </source>
</reference>
<dbReference type="RefSeq" id="WP_025293028.1">
    <property type="nucleotide sequence ID" value="NZ_CP006644.1"/>
</dbReference>
<protein>
    <recommendedName>
        <fullName evidence="8">ABC transmembrane type-1 domain-containing protein</fullName>
    </recommendedName>
</protein>
<dbReference type="KEGG" id="ssan:NX02_15730"/>
<evidence type="ECO:0000256" key="3">
    <source>
        <dbReference type="ARBA" id="ARBA00022475"/>
    </source>
</evidence>
<dbReference type="AlphaFoldDB" id="W0ACL1"/>
<dbReference type="EMBL" id="CP006644">
    <property type="protein sequence ID" value="AHE54826.1"/>
    <property type="molecule type" value="Genomic_DNA"/>
</dbReference>
<dbReference type="GO" id="GO:0005886">
    <property type="term" value="C:plasma membrane"/>
    <property type="evidence" value="ECO:0007669"/>
    <property type="project" value="UniProtKB-SubCell"/>
</dbReference>
<dbReference type="Proteomes" id="UP000018851">
    <property type="component" value="Chromosome"/>
</dbReference>
<dbReference type="InterPro" id="IPR035906">
    <property type="entry name" value="MetI-like_sf"/>
</dbReference>
<dbReference type="HOGENOM" id="CLU_036879_0_1_5"/>
<keyword evidence="4 7" id="KW-0812">Transmembrane</keyword>
<evidence type="ECO:0000313" key="10">
    <source>
        <dbReference type="Proteomes" id="UP000018851"/>
    </source>
</evidence>
<dbReference type="eggNOG" id="COG0601">
    <property type="taxonomic scope" value="Bacteria"/>
</dbReference>
<evidence type="ECO:0000256" key="4">
    <source>
        <dbReference type="ARBA" id="ARBA00022692"/>
    </source>
</evidence>
<evidence type="ECO:0000256" key="2">
    <source>
        <dbReference type="ARBA" id="ARBA00022448"/>
    </source>
</evidence>
<feature type="domain" description="ABC transmembrane type-1" evidence="8">
    <location>
        <begin position="95"/>
        <end position="300"/>
    </location>
</feature>
<dbReference type="Pfam" id="PF19300">
    <property type="entry name" value="BPD_transp_1_N"/>
    <property type="match status" value="1"/>
</dbReference>
<evidence type="ECO:0000313" key="9">
    <source>
        <dbReference type="EMBL" id="AHE54826.1"/>
    </source>
</evidence>
<dbReference type="CDD" id="cd06261">
    <property type="entry name" value="TM_PBP2"/>
    <property type="match status" value="1"/>
</dbReference>
<dbReference type="PANTHER" id="PTHR43163:SF6">
    <property type="entry name" value="DIPEPTIDE TRANSPORT SYSTEM PERMEASE PROTEIN DPPB-RELATED"/>
    <property type="match status" value="1"/>
</dbReference>
<dbReference type="InterPro" id="IPR045621">
    <property type="entry name" value="BPD_transp_1_N"/>
</dbReference>
<keyword evidence="10" id="KW-1185">Reference proteome</keyword>
<dbReference type="PROSITE" id="PS50928">
    <property type="entry name" value="ABC_TM1"/>
    <property type="match status" value="1"/>
</dbReference>
<dbReference type="GO" id="GO:0071916">
    <property type="term" value="F:dipeptide transmembrane transporter activity"/>
    <property type="evidence" value="ECO:0007669"/>
    <property type="project" value="TreeGrafter"/>
</dbReference>
<dbReference type="PATRIC" id="fig|1123269.5.peg.3074"/>
<evidence type="ECO:0000259" key="8">
    <source>
        <dbReference type="PROSITE" id="PS50928"/>
    </source>
</evidence>
<comment type="similarity">
    <text evidence="7">Belongs to the binding-protein-dependent transport system permease family.</text>
</comment>
<accession>W0ACL1</accession>